<comment type="caution">
    <text evidence="2">The sequence shown here is derived from an EMBL/GenBank/DDBJ whole genome shotgun (WGS) entry which is preliminary data.</text>
</comment>
<dbReference type="STRING" id="1213857.A0A484F9P2"/>
<reference evidence="3" key="1">
    <citation type="journal article" date="2013" name="New Phytol.">
        <title>Comparative genomic and transcriptomic analyses reveal the hemibiotrophic stage shift of Colletotrichum fungi.</title>
        <authorList>
            <person name="Gan P."/>
            <person name="Ikeda K."/>
            <person name="Irieda H."/>
            <person name="Narusaka M."/>
            <person name="O'Connell R.J."/>
            <person name="Narusaka Y."/>
            <person name="Takano Y."/>
            <person name="Kubo Y."/>
            <person name="Shirasu K."/>
        </authorList>
    </citation>
    <scope>NUCLEOTIDE SEQUENCE [LARGE SCALE GENOMIC DNA]</scope>
    <source>
        <strain evidence="3">104-T / ATCC 96160 / CBS 514.97 / LARS 414 / MAFF 240422</strain>
    </source>
</reference>
<organism evidence="2 3">
    <name type="scientific">Colletotrichum orbiculare (strain 104-T / ATCC 96160 / CBS 514.97 / LARS 414 / MAFF 240422)</name>
    <name type="common">Cucumber anthracnose fungus</name>
    <name type="synonym">Colletotrichum lagenarium</name>
    <dbReference type="NCBI Taxonomy" id="1213857"/>
    <lineage>
        <taxon>Eukaryota</taxon>
        <taxon>Fungi</taxon>
        <taxon>Dikarya</taxon>
        <taxon>Ascomycota</taxon>
        <taxon>Pezizomycotina</taxon>
        <taxon>Sordariomycetes</taxon>
        <taxon>Hypocreomycetidae</taxon>
        <taxon>Glomerellales</taxon>
        <taxon>Glomerellaceae</taxon>
        <taxon>Colletotrichum</taxon>
        <taxon>Colletotrichum orbiculare species complex</taxon>
    </lineage>
</organism>
<feature type="region of interest" description="Disordered" evidence="1">
    <location>
        <begin position="146"/>
        <end position="193"/>
    </location>
</feature>
<keyword evidence="3" id="KW-1185">Reference proteome</keyword>
<feature type="compositionally biased region" description="Acidic residues" evidence="1">
    <location>
        <begin position="221"/>
        <end position="231"/>
    </location>
</feature>
<evidence type="ECO:0000256" key="1">
    <source>
        <dbReference type="SAM" id="MobiDB-lite"/>
    </source>
</evidence>
<dbReference type="Proteomes" id="UP000014480">
    <property type="component" value="Unassembled WGS sequence"/>
</dbReference>
<dbReference type="AlphaFoldDB" id="A0A484F9P2"/>
<accession>A0A484F9P2</accession>
<feature type="region of interest" description="Disordered" evidence="1">
    <location>
        <begin position="1"/>
        <end position="70"/>
    </location>
</feature>
<protein>
    <submittedName>
        <fullName evidence="2">Uncharacterized protein</fullName>
    </submittedName>
</protein>
<proteinExistence type="predicted"/>
<feature type="compositionally biased region" description="Low complexity" evidence="1">
    <location>
        <begin position="12"/>
        <end position="29"/>
    </location>
</feature>
<gene>
    <name evidence="2" type="ORF">Cob_v012284</name>
</gene>
<name>A0A484F9P2_COLOR</name>
<sequence>MPRVFPKSFSDVTAAKKSTSSVSTRQPTTPRRKTTPKSRNESEKPSVRSTGSIAERSPSSPTPPPQPIPETLMIDGLENDDKYRMVEDEFFTVAGHFTAHLHAVEYQRLTARTRSHNAETIRNISRPVVGSLTELARRRQEEVLRKKKQREAIRRSKKDVDNDDASGDETAMPWQGTSLQGLMSSPQKPEVPLMTLTKGDAGARRLFGGPVRRNDVLREQDEMEYDSDDLDAPVRPARKQTGQIAERPLGRPLPPAPSRSAPHKARSTGSTAHVAASKPSTTPRASSTASSIGTGSSRSVTPNTEANATDHADDDDEEDIFKRFKKRRADGRNRPPRPERKKVKKETKEPPRDIIPTCFL</sequence>
<evidence type="ECO:0000313" key="3">
    <source>
        <dbReference type="Proteomes" id="UP000014480"/>
    </source>
</evidence>
<feature type="compositionally biased region" description="Polar residues" evidence="1">
    <location>
        <begin position="175"/>
        <end position="187"/>
    </location>
</feature>
<feature type="region of interest" description="Disordered" evidence="1">
    <location>
        <begin position="212"/>
        <end position="360"/>
    </location>
</feature>
<feature type="compositionally biased region" description="Low complexity" evidence="1">
    <location>
        <begin position="275"/>
        <end position="309"/>
    </location>
</feature>
<reference evidence="3" key="2">
    <citation type="journal article" date="2019" name="Mol. Plant Microbe Interact.">
        <title>Genome sequence resources for four phytopathogenic fungi from the Colletotrichum orbiculare species complex.</title>
        <authorList>
            <person name="Gan P."/>
            <person name="Tsushima A."/>
            <person name="Narusaka M."/>
            <person name="Narusaka Y."/>
            <person name="Takano Y."/>
            <person name="Kubo Y."/>
            <person name="Shirasu K."/>
        </authorList>
    </citation>
    <scope>GENOME REANNOTATION</scope>
    <source>
        <strain evidence="3">104-T / ATCC 96160 / CBS 514.97 / LARS 414 / MAFF 240422</strain>
    </source>
</reference>
<feature type="compositionally biased region" description="Basic and acidic residues" evidence="1">
    <location>
        <begin position="146"/>
        <end position="160"/>
    </location>
</feature>
<dbReference type="EMBL" id="AMCV02000048">
    <property type="protein sequence ID" value="TDZ14764.1"/>
    <property type="molecule type" value="Genomic_DNA"/>
</dbReference>
<dbReference type="OrthoDB" id="5374569at2759"/>
<evidence type="ECO:0000313" key="2">
    <source>
        <dbReference type="EMBL" id="TDZ14764.1"/>
    </source>
</evidence>